<dbReference type="OrthoDB" id="10070415at2759"/>
<gene>
    <name evidence="2" type="ORF">DILT_LOCUS1936</name>
</gene>
<proteinExistence type="predicted"/>
<evidence type="ECO:0000256" key="1">
    <source>
        <dbReference type="SAM" id="Phobius"/>
    </source>
</evidence>
<protein>
    <recommendedName>
        <fullName evidence="4">Reverse transcriptase domain-containing protein</fullName>
    </recommendedName>
</protein>
<feature type="non-terminal residue" evidence="2">
    <location>
        <position position="57"/>
    </location>
</feature>
<dbReference type="AlphaFoldDB" id="A0A3P6R2N8"/>
<evidence type="ECO:0008006" key="4">
    <source>
        <dbReference type="Google" id="ProtNLM"/>
    </source>
</evidence>
<evidence type="ECO:0000313" key="3">
    <source>
        <dbReference type="Proteomes" id="UP000281553"/>
    </source>
</evidence>
<organism evidence="2 3">
    <name type="scientific">Dibothriocephalus latus</name>
    <name type="common">Fish tapeworm</name>
    <name type="synonym">Diphyllobothrium latum</name>
    <dbReference type="NCBI Taxonomy" id="60516"/>
    <lineage>
        <taxon>Eukaryota</taxon>
        <taxon>Metazoa</taxon>
        <taxon>Spiralia</taxon>
        <taxon>Lophotrochozoa</taxon>
        <taxon>Platyhelminthes</taxon>
        <taxon>Cestoda</taxon>
        <taxon>Eucestoda</taxon>
        <taxon>Diphyllobothriidea</taxon>
        <taxon>Diphyllobothriidae</taxon>
        <taxon>Dibothriocephalus</taxon>
    </lineage>
</organism>
<keyword evidence="1" id="KW-0472">Membrane</keyword>
<evidence type="ECO:0000313" key="2">
    <source>
        <dbReference type="EMBL" id="VDK52837.1"/>
    </source>
</evidence>
<name>A0A3P6R2N8_DIBLA</name>
<accession>A0A3P6R2N8</accession>
<keyword evidence="1" id="KW-1133">Transmembrane helix</keyword>
<dbReference type="Proteomes" id="UP000281553">
    <property type="component" value="Unassembled WGS sequence"/>
</dbReference>
<keyword evidence="1" id="KW-0812">Transmembrane</keyword>
<reference evidence="2 3" key="1">
    <citation type="submission" date="2018-11" db="EMBL/GenBank/DDBJ databases">
        <authorList>
            <consortium name="Pathogen Informatics"/>
        </authorList>
    </citation>
    <scope>NUCLEOTIDE SEQUENCE [LARGE SCALE GENOMIC DNA]</scope>
</reference>
<keyword evidence="3" id="KW-1185">Reference proteome</keyword>
<sequence>MVRQLHDGMMARIMDNGTVSEAFAWTNGMKQGCVIVPIIYILMFSATLMDVTSVLEP</sequence>
<dbReference type="EMBL" id="UYRU01017394">
    <property type="protein sequence ID" value="VDK52837.1"/>
    <property type="molecule type" value="Genomic_DNA"/>
</dbReference>
<feature type="transmembrane region" description="Helical" evidence="1">
    <location>
        <begin position="34"/>
        <end position="55"/>
    </location>
</feature>